<dbReference type="EMBL" id="CAJNNV010018403">
    <property type="protein sequence ID" value="CAE8605827.1"/>
    <property type="molecule type" value="Genomic_DNA"/>
</dbReference>
<evidence type="ECO:0000313" key="5">
    <source>
        <dbReference type="Proteomes" id="UP000654075"/>
    </source>
</evidence>
<dbReference type="Proteomes" id="UP000654075">
    <property type="component" value="Unassembled WGS sequence"/>
</dbReference>
<keyword evidence="1" id="KW-0343">GTPase activation</keyword>
<dbReference type="SMART" id="SM00368">
    <property type="entry name" value="LRR_RI"/>
    <property type="match status" value="4"/>
</dbReference>
<accession>A0A813F6M2</accession>
<evidence type="ECO:0000256" key="3">
    <source>
        <dbReference type="ARBA" id="ARBA00022737"/>
    </source>
</evidence>
<dbReference type="InterPro" id="IPR027038">
    <property type="entry name" value="RanGap"/>
</dbReference>
<keyword evidence="5" id="KW-1185">Reference proteome</keyword>
<dbReference type="InterPro" id="IPR001611">
    <property type="entry name" value="Leu-rich_rpt"/>
</dbReference>
<evidence type="ECO:0000313" key="4">
    <source>
        <dbReference type="EMBL" id="CAE8605827.1"/>
    </source>
</evidence>
<sequence>VLSGNHLDASAPPLIGSAIEHSKILTMRLEDMGFTADSIDDFLDHGAAETQDLQVMVLNNNPVGDEGLTIIAECLSIGLTDLSLSKCGLTCESQATLLNLVSLSPNLRSLDLSCNDLGPTGCADMVSWMTHNDKDTFSLRSLELSGCGLGDEGFLRLVPILGSLNFLGVRKNGITSQGVEAVMQSQKMIKLQSLDLEGNLIGESGVHSLTERFQQEHKRSLWNPKQLTSMIDTVILSNNNVAPALAQSTEAFLKIHNPLMTVVW</sequence>
<dbReference type="OrthoDB" id="428504at2759"/>
<dbReference type="GO" id="GO:0031267">
    <property type="term" value="F:small GTPase binding"/>
    <property type="evidence" value="ECO:0007669"/>
    <property type="project" value="TreeGrafter"/>
</dbReference>
<keyword evidence="2" id="KW-0433">Leucine-rich repeat</keyword>
<feature type="non-terminal residue" evidence="4">
    <location>
        <position position="264"/>
    </location>
</feature>
<dbReference type="GO" id="GO:0048471">
    <property type="term" value="C:perinuclear region of cytoplasm"/>
    <property type="evidence" value="ECO:0007669"/>
    <property type="project" value="TreeGrafter"/>
</dbReference>
<comment type="caution">
    <text evidence="4">The sequence shown here is derived from an EMBL/GenBank/DDBJ whole genome shotgun (WGS) entry which is preliminary data.</text>
</comment>
<dbReference type="GO" id="GO:0005829">
    <property type="term" value="C:cytosol"/>
    <property type="evidence" value="ECO:0007669"/>
    <property type="project" value="TreeGrafter"/>
</dbReference>
<name>A0A813F6M2_POLGL</name>
<evidence type="ECO:0000256" key="2">
    <source>
        <dbReference type="ARBA" id="ARBA00022614"/>
    </source>
</evidence>
<keyword evidence="3" id="KW-0677">Repeat</keyword>
<dbReference type="Pfam" id="PF13516">
    <property type="entry name" value="LRR_6"/>
    <property type="match status" value="2"/>
</dbReference>
<dbReference type="InterPro" id="IPR032675">
    <property type="entry name" value="LRR_dom_sf"/>
</dbReference>
<dbReference type="SUPFAM" id="SSF52047">
    <property type="entry name" value="RNI-like"/>
    <property type="match status" value="1"/>
</dbReference>
<dbReference type="PANTHER" id="PTHR24113">
    <property type="entry name" value="RAN GTPASE-ACTIVATING PROTEIN 1"/>
    <property type="match status" value="1"/>
</dbReference>
<dbReference type="GO" id="GO:0005096">
    <property type="term" value="F:GTPase activator activity"/>
    <property type="evidence" value="ECO:0007669"/>
    <property type="project" value="UniProtKB-KW"/>
</dbReference>
<dbReference type="GO" id="GO:0005634">
    <property type="term" value="C:nucleus"/>
    <property type="evidence" value="ECO:0007669"/>
    <property type="project" value="TreeGrafter"/>
</dbReference>
<proteinExistence type="predicted"/>
<dbReference type="GO" id="GO:0006913">
    <property type="term" value="P:nucleocytoplasmic transport"/>
    <property type="evidence" value="ECO:0007669"/>
    <property type="project" value="TreeGrafter"/>
</dbReference>
<dbReference type="AlphaFoldDB" id="A0A813F6M2"/>
<evidence type="ECO:0000256" key="1">
    <source>
        <dbReference type="ARBA" id="ARBA00022468"/>
    </source>
</evidence>
<reference evidence="4" key="1">
    <citation type="submission" date="2021-02" db="EMBL/GenBank/DDBJ databases">
        <authorList>
            <person name="Dougan E. K."/>
            <person name="Rhodes N."/>
            <person name="Thang M."/>
            <person name="Chan C."/>
        </authorList>
    </citation>
    <scope>NUCLEOTIDE SEQUENCE</scope>
</reference>
<gene>
    <name evidence="4" type="ORF">PGLA1383_LOCUS23924</name>
</gene>
<dbReference type="PANTHER" id="PTHR24113:SF12">
    <property type="entry name" value="RAN GTPASE-ACTIVATING PROTEIN 1"/>
    <property type="match status" value="1"/>
</dbReference>
<dbReference type="Gene3D" id="3.80.10.10">
    <property type="entry name" value="Ribonuclease Inhibitor"/>
    <property type="match status" value="1"/>
</dbReference>
<protein>
    <submittedName>
        <fullName evidence="4">Uncharacterized protein</fullName>
    </submittedName>
</protein>
<organism evidence="4 5">
    <name type="scientific">Polarella glacialis</name>
    <name type="common">Dinoflagellate</name>
    <dbReference type="NCBI Taxonomy" id="89957"/>
    <lineage>
        <taxon>Eukaryota</taxon>
        <taxon>Sar</taxon>
        <taxon>Alveolata</taxon>
        <taxon>Dinophyceae</taxon>
        <taxon>Suessiales</taxon>
        <taxon>Suessiaceae</taxon>
        <taxon>Polarella</taxon>
    </lineage>
</organism>